<dbReference type="RefSeq" id="WP_126040413.1">
    <property type="nucleotide sequence ID" value="NZ_CP034438.1"/>
</dbReference>
<dbReference type="OrthoDB" id="9805577at2"/>
<evidence type="ECO:0000256" key="7">
    <source>
        <dbReference type="ARBA" id="ARBA00022847"/>
    </source>
</evidence>
<evidence type="ECO:0000256" key="4">
    <source>
        <dbReference type="ARBA" id="ARBA00022475"/>
    </source>
</evidence>
<dbReference type="InterPro" id="IPR023051">
    <property type="entry name" value="Kup"/>
</dbReference>
<keyword evidence="10 12" id="KW-0406">Ion transport</keyword>
<dbReference type="PANTHER" id="PTHR30540">
    <property type="entry name" value="OSMOTIC STRESS POTASSIUM TRANSPORTER"/>
    <property type="match status" value="1"/>
</dbReference>
<keyword evidence="6 12" id="KW-0812">Transmembrane</keyword>
<feature type="domain" description="K+ potassium transporter C-terminal" evidence="14">
    <location>
        <begin position="469"/>
        <end position="622"/>
    </location>
</feature>
<dbReference type="AlphaFoldDB" id="A0A3S8Z9A2"/>
<sequence>MKTPMRVDAPLALGALGVVFGDIGTSPLYAMHAVLSHDIIPRSADAITGIISLVFWSLLIIVAVKYILLLLSVDNDGDGGIIALSALVIKDGPRRFAPFAVGAAIFGAGLFYGDGIITPAISVMSATEGLSGINPTFERLVVPLSVLIVAALFAVQRLGTGRVGSLFGPTMLIWFLTLAALGVPHIAQHPAILTALLPHTGLLFIVHYPVAAFFALGAIVLVVTGAEALYADMGHFGPRPIQLAWFAVVLPCLTVNYLGQGALLLGNPDQEANPFFAMGPEWTRLPLVILASSAAVIASQAVISGIFSMTRQAEHLGYLPHIRSIHTSRWVRGQIYLPTVNRLLFIGVIALIIIFQSSSALANAYGLAVTSTLILTSILFVTYVRTVRRWRGWQVAAFVATAVSIEVVFFGSGLIKILAGGWIPLIIAAALGAVMVVWRRGRRLLNAQYGKLVEDRDRFLRTPGFTVIPGTAVYPHLDHGTTSIALLASARAFSAIHERIVVVSIETLHQPHVPVTERFTARSTFRSTYSIRYDDVSVRYGFKDEVDIPAALAEAAAQHLLPPVENPWYVTSEASFTPTGSGLMPGWQRALFVALYRNSARPASRFRLPKHRTLVFGISADI</sequence>
<dbReference type="Pfam" id="PF22776">
    <property type="entry name" value="K_trans_C"/>
    <property type="match status" value="1"/>
</dbReference>
<evidence type="ECO:0000256" key="3">
    <source>
        <dbReference type="ARBA" id="ARBA00022448"/>
    </source>
</evidence>
<evidence type="ECO:0000313" key="16">
    <source>
        <dbReference type="Proteomes" id="UP000270021"/>
    </source>
</evidence>
<reference evidence="15 16" key="1">
    <citation type="submission" date="2018-12" db="EMBL/GenBank/DDBJ databases">
        <title>Complete genome sequence of Flaviflexus salsibiostraticola KCTC 33148.</title>
        <authorList>
            <person name="Bae J.-W."/>
        </authorList>
    </citation>
    <scope>NUCLEOTIDE SEQUENCE [LARGE SCALE GENOMIC DNA]</scope>
    <source>
        <strain evidence="15 16">KCTC 33148</strain>
    </source>
</reference>
<dbReference type="PANTHER" id="PTHR30540:SF79">
    <property type="entry name" value="LOW AFFINITY POTASSIUM TRANSPORT SYSTEM PROTEIN KUP"/>
    <property type="match status" value="1"/>
</dbReference>
<dbReference type="KEGG" id="fsl:EJO69_06650"/>
<keyword evidence="11 12" id="KW-0472">Membrane</keyword>
<comment type="function">
    <text evidence="12">Transport of potassium into the cell. Likely operates as a K(+):H(+) symporter.</text>
</comment>
<dbReference type="InterPro" id="IPR053952">
    <property type="entry name" value="K_trans_C"/>
</dbReference>
<evidence type="ECO:0000256" key="1">
    <source>
        <dbReference type="ARBA" id="ARBA00004141"/>
    </source>
</evidence>
<evidence type="ECO:0000256" key="11">
    <source>
        <dbReference type="ARBA" id="ARBA00023136"/>
    </source>
</evidence>
<name>A0A3S8Z9A2_9ACTO</name>
<keyword evidence="9 12" id="KW-1133">Transmembrane helix</keyword>
<keyword evidence="5 12" id="KW-0633">Potassium transport</keyword>
<dbReference type="HAMAP" id="MF_01522">
    <property type="entry name" value="Kup"/>
    <property type="match status" value="1"/>
</dbReference>
<feature type="transmembrane region" description="Helical" evidence="12">
    <location>
        <begin position="421"/>
        <end position="438"/>
    </location>
</feature>
<keyword evidence="3 12" id="KW-0813">Transport</keyword>
<feature type="transmembrane region" description="Helical" evidence="12">
    <location>
        <begin position="46"/>
        <end position="68"/>
    </location>
</feature>
<feature type="transmembrane region" description="Helical" evidence="12">
    <location>
        <begin position="137"/>
        <end position="155"/>
    </location>
</feature>
<evidence type="ECO:0000256" key="12">
    <source>
        <dbReference type="HAMAP-Rule" id="MF_01522"/>
    </source>
</evidence>
<dbReference type="InterPro" id="IPR053951">
    <property type="entry name" value="K_trans_N"/>
</dbReference>
<comment type="similarity">
    <text evidence="2 12">Belongs to the HAK/KUP transporter (TC 2.A.72) family.</text>
</comment>
<comment type="subcellular location">
    <subcellularLocation>
        <location evidence="12">Cell membrane</location>
        <topology evidence="12">Multi-pass membrane protein</topology>
    </subcellularLocation>
    <subcellularLocation>
        <location evidence="1">Membrane</location>
        <topology evidence="1">Multi-pass membrane protein</topology>
    </subcellularLocation>
</comment>
<feature type="transmembrane region" description="Helical" evidence="12">
    <location>
        <begin position="335"/>
        <end position="356"/>
    </location>
</feature>
<evidence type="ECO:0000256" key="9">
    <source>
        <dbReference type="ARBA" id="ARBA00022989"/>
    </source>
</evidence>
<keyword evidence="7 12" id="KW-0769">Symport</keyword>
<proteinExistence type="inferred from homology"/>
<dbReference type="GO" id="GO:0015293">
    <property type="term" value="F:symporter activity"/>
    <property type="evidence" value="ECO:0007669"/>
    <property type="project" value="UniProtKB-UniRule"/>
</dbReference>
<keyword evidence="4 12" id="KW-1003">Cell membrane</keyword>
<feature type="transmembrane region" description="Helical" evidence="12">
    <location>
        <begin position="395"/>
        <end position="415"/>
    </location>
</feature>
<dbReference type="Pfam" id="PF02705">
    <property type="entry name" value="K_trans"/>
    <property type="match status" value="1"/>
</dbReference>
<evidence type="ECO:0000256" key="2">
    <source>
        <dbReference type="ARBA" id="ARBA00007019"/>
    </source>
</evidence>
<keyword evidence="16" id="KW-1185">Reference proteome</keyword>
<gene>
    <name evidence="12" type="primary">kup</name>
    <name evidence="15" type="ORF">EJO69_06650</name>
</gene>
<dbReference type="GO" id="GO:0005886">
    <property type="term" value="C:plasma membrane"/>
    <property type="evidence" value="ECO:0007669"/>
    <property type="project" value="UniProtKB-SubCell"/>
</dbReference>
<evidence type="ECO:0000256" key="6">
    <source>
        <dbReference type="ARBA" id="ARBA00022692"/>
    </source>
</evidence>
<feature type="transmembrane region" description="Helical" evidence="12">
    <location>
        <begin position="362"/>
        <end position="383"/>
    </location>
</feature>
<feature type="transmembrane region" description="Helical" evidence="12">
    <location>
        <begin position="285"/>
        <end position="307"/>
    </location>
</feature>
<evidence type="ECO:0000259" key="13">
    <source>
        <dbReference type="Pfam" id="PF02705"/>
    </source>
</evidence>
<evidence type="ECO:0000256" key="8">
    <source>
        <dbReference type="ARBA" id="ARBA00022958"/>
    </source>
</evidence>
<accession>A0A3S8Z9A2</accession>
<feature type="domain" description="K+ potassium transporter integral membrane" evidence="13">
    <location>
        <begin position="11"/>
        <end position="451"/>
    </location>
</feature>
<dbReference type="GO" id="GO:0015079">
    <property type="term" value="F:potassium ion transmembrane transporter activity"/>
    <property type="evidence" value="ECO:0007669"/>
    <property type="project" value="UniProtKB-UniRule"/>
</dbReference>
<evidence type="ECO:0000259" key="14">
    <source>
        <dbReference type="Pfam" id="PF22776"/>
    </source>
</evidence>
<evidence type="ECO:0000256" key="5">
    <source>
        <dbReference type="ARBA" id="ARBA00022538"/>
    </source>
</evidence>
<protein>
    <recommendedName>
        <fullName evidence="12">Probable potassium transport system protein Kup</fullName>
    </recommendedName>
</protein>
<dbReference type="EMBL" id="CP034438">
    <property type="protein sequence ID" value="AZN30023.1"/>
    <property type="molecule type" value="Genomic_DNA"/>
</dbReference>
<organism evidence="15 16">
    <name type="scientific">Flaviflexus salsibiostraticola</name>
    <dbReference type="NCBI Taxonomy" id="1282737"/>
    <lineage>
        <taxon>Bacteria</taxon>
        <taxon>Bacillati</taxon>
        <taxon>Actinomycetota</taxon>
        <taxon>Actinomycetes</taxon>
        <taxon>Actinomycetales</taxon>
        <taxon>Actinomycetaceae</taxon>
        <taxon>Flaviflexus</taxon>
    </lineage>
</organism>
<feature type="transmembrane region" description="Helical" evidence="12">
    <location>
        <begin position="167"/>
        <end position="187"/>
    </location>
</feature>
<feature type="transmembrane region" description="Helical" evidence="12">
    <location>
        <begin position="207"/>
        <end position="231"/>
    </location>
</feature>
<dbReference type="Proteomes" id="UP000270021">
    <property type="component" value="Chromosome"/>
</dbReference>
<feature type="transmembrane region" description="Helical" evidence="12">
    <location>
        <begin position="96"/>
        <end position="117"/>
    </location>
</feature>
<comment type="catalytic activity">
    <reaction evidence="12">
        <text>K(+)(in) + H(+)(in) = K(+)(out) + H(+)(out)</text>
        <dbReference type="Rhea" id="RHEA:28490"/>
        <dbReference type="ChEBI" id="CHEBI:15378"/>
        <dbReference type="ChEBI" id="CHEBI:29103"/>
    </reaction>
</comment>
<evidence type="ECO:0000256" key="10">
    <source>
        <dbReference type="ARBA" id="ARBA00023065"/>
    </source>
</evidence>
<evidence type="ECO:0000313" key="15">
    <source>
        <dbReference type="EMBL" id="AZN30023.1"/>
    </source>
</evidence>
<dbReference type="InterPro" id="IPR003855">
    <property type="entry name" value="K+_transporter"/>
</dbReference>
<keyword evidence="8 12" id="KW-0630">Potassium</keyword>
<feature type="transmembrane region" description="Helical" evidence="12">
    <location>
        <begin position="243"/>
        <end position="265"/>
    </location>
</feature>